<keyword evidence="2" id="KW-1185">Reference proteome</keyword>
<accession>A0ABS2BMS8</accession>
<comment type="caution">
    <text evidence="1">The sequence shown here is derived from an EMBL/GenBank/DDBJ whole genome shotgun (WGS) entry which is preliminary data.</text>
</comment>
<name>A0ABS2BMS8_9NEIS</name>
<dbReference type="EMBL" id="JAESND010000007">
    <property type="protein sequence ID" value="MBM3116942.1"/>
    <property type="molecule type" value="Genomic_DNA"/>
</dbReference>
<dbReference type="RefSeq" id="WP_203539174.1">
    <property type="nucleotide sequence ID" value="NZ_JAESND010000007.1"/>
</dbReference>
<sequence length="100" mass="11254">MLEIDCPCHGGSQIISSVCGHLVQNPGIALGFIENSDDPENKQGWCYACELVYLQEEDKTERFRSFTHHAVVCSHCYDEIKLRHDFDSSFFQPSGANDDA</sequence>
<gene>
    <name evidence="1" type="ORF">JMJ54_13995</name>
</gene>
<proteinExistence type="predicted"/>
<reference evidence="1 2" key="1">
    <citation type="submission" date="2021-01" db="EMBL/GenBank/DDBJ databases">
        <title>Draft Genome Sequence and Polyhydroxyalkanoate Biosynthetic Potential of Jeongeupia naejangsanensis Type Strain DSM 24253.</title>
        <authorList>
            <person name="Turrini P."/>
            <person name="Artuso I."/>
            <person name="Lugli G.A."/>
            <person name="Frangipani E."/>
            <person name="Ventura M."/>
            <person name="Visca P."/>
        </authorList>
    </citation>
    <scope>NUCLEOTIDE SEQUENCE [LARGE SCALE GENOMIC DNA]</scope>
    <source>
        <strain evidence="1 2">DSM 24253</strain>
    </source>
</reference>
<protein>
    <submittedName>
        <fullName evidence="1">Uncharacterized protein</fullName>
    </submittedName>
</protein>
<dbReference type="Proteomes" id="UP000809431">
    <property type="component" value="Unassembled WGS sequence"/>
</dbReference>
<evidence type="ECO:0000313" key="1">
    <source>
        <dbReference type="EMBL" id="MBM3116942.1"/>
    </source>
</evidence>
<evidence type="ECO:0000313" key="2">
    <source>
        <dbReference type="Proteomes" id="UP000809431"/>
    </source>
</evidence>
<organism evidence="1 2">
    <name type="scientific">Jeongeupia naejangsanensis</name>
    <dbReference type="NCBI Taxonomy" id="613195"/>
    <lineage>
        <taxon>Bacteria</taxon>
        <taxon>Pseudomonadati</taxon>
        <taxon>Pseudomonadota</taxon>
        <taxon>Betaproteobacteria</taxon>
        <taxon>Neisseriales</taxon>
        <taxon>Chitinibacteraceae</taxon>
        <taxon>Jeongeupia</taxon>
    </lineage>
</organism>